<proteinExistence type="predicted"/>
<evidence type="ECO:0000313" key="1">
    <source>
        <dbReference type="EMBL" id="MDP9805998.1"/>
    </source>
</evidence>
<dbReference type="PANTHER" id="PTHR41244:SF1">
    <property type="entry name" value="GLYCOSYLTRANSFERASE"/>
    <property type="match status" value="1"/>
</dbReference>
<dbReference type="CDD" id="cd11579">
    <property type="entry name" value="Glyco_tran_WbsX"/>
    <property type="match status" value="1"/>
</dbReference>
<reference evidence="1 2" key="1">
    <citation type="submission" date="2023-07" db="EMBL/GenBank/DDBJ databases">
        <title>Sequencing the genomes of 1000 actinobacteria strains.</title>
        <authorList>
            <person name="Klenk H.-P."/>
        </authorList>
    </citation>
    <scope>NUCLEOTIDE SEQUENCE [LARGE SCALE GENOMIC DNA]</scope>
    <source>
        <strain evidence="1 2">DSM 17163</strain>
    </source>
</reference>
<evidence type="ECO:0000313" key="2">
    <source>
        <dbReference type="Proteomes" id="UP001243212"/>
    </source>
</evidence>
<accession>A0ABT9NGQ9</accession>
<dbReference type="RefSeq" id="WP_307682245.1">
    <property type="nucleotide sequence ID" value="NZ_JAUSQX010000001.1"/>
</dbReference>
<dbReference type="Pfam" id="PF14307">
    <property type="entry name" value="Glyco_tran_WbsX"/>
    <property type="match status" value="1"/>
</dbReference>
<gene>
    <name evidence="1" type="ORF">J2S70_000580</name>
</gene>
<comment type="caution">
    <text evidence="1">The sequence shown here is derived from an EMBL/GenBank/DDBJ whole genome shotgun (WGS) entry which is preliminary data.</text>
</comment>
<dbReference type="Gene3D" id="3.20.20.80">
    <property type="entry name" value="Glycosidases"/>
    <property type="match status" value="1"/>
</dbReference>
<dbReference type="InterPro" id="IPR007739">
    <property type="entry name" value="RgpF"/>
</dbReference>
<dbReference type="EMBL" id="JAUSQX010000001">
    <property type="protein sequence ID" value="MDP9805998.1"/>
    <property type="molecule type" value="Genomic_DNA"/>
</dbReference>
<dbReference type="Proteomes" id="UP001243212">
    <property type="component" value="Unassembled WGS sequence"/>
</dbReference>
<dbReference type="Pfam" id="PF05045">
    <property type="entry name" value="RgpF"/>
    <property type="match status" value="1"/>
</dbReference>
<protein>
    <submittedName>
        <fullName evidence="1">Lipopolysaccharide biosynthesis protein</fullName>
    </submittedName>
</protein>
<name>A0ABT9NGQ9_9ACTO</name>
<dbReference type="InterPro" id="IPR032719">
    <property type="entry name" value="WbsX"/>
</dbReference>
<dbReference type="PANTHER" id="PTHR41244">
    <property type="entry name" value="RHAMNAN SYNTHESIS F"/>
    <property type="match status" value="1"/>
</dbReference>
<sequence length="683" mass="77501">MENQRKNTLARRVQYVGGRLRAAAVNTLMTGSPLGYRSKHVADFRRYVDRQGGRQNPGFPEKWRLDPQFDIDQPAKVAVVIHCFYPELLSELLDHVANIPVDYDLFITNASGEELPVPEQVSPCHRATVVVKVANHGRDIFPTVQLVNYGALNPYELILKLHTKKSAWREDHETLSGTGEQWKDQFLDDLVGSEEKVSAILDAFASDASLGTVTATGSIVGCEHWGGNQRIVEQLMRRIEMFIDADKLRFASGSMYWTRGFLLQSLRAFNLQKDDFDDEAGQIDGTTAHAIERILGIVAEESGLTIAEPADLEPSSGSDLWKRYLVDAERSLRARVIPFYLPQFHDSPQNNKWWGEGFTEWTNVTSAVPAYIGHYQPRIPTELGFYDLELDSVRAKQHELAAEHGVAGFMYYYYWFSGERLLNRPIEKMHDSELDIPYCIMWANENWTRRWDGRSQDILIGQNYDEVPAEDFIDDVMDFLKDPRYMCYEGKPILAVYRPGQMENFPQVVATWRERARAAGLGELYILAVSVAKDFGAISGTAADNGLDGTLQFPPHNLPWVAAPAAKIGLDHRWRGNLMSYDASAAASVRMANELSDTDYPGAMVTFDNTARRQWRADAWFGSNPYTFRRWVGELVNSLAAREPKDRILFINAWNEWAEGAVLEPTTRFGRTYLLALRDVLYS</sequence>
<keyword evidence="2" id="KW-1185">Reference proteome</keyword>
<organism evidence="1 2">
    <name type="scientific">Trueperella bonasi</name>
    <dbReference type="NCBI Taxonomy" id="312286"/>
    <lineage>
        <taxon>Bacteria</taxon>
        <taxon>Bacillati</taxon>
        <taxon>Actinomycetota</taxon>
        <taxon>Actinomycetes</taxon>
        <taxon>Actinomycetales</taxon>
        <taxon>Actinomycetaceae</taxon>
        <taxon>Trueperella</taxon>
    </lineage>
</organism>